<dbReference type="Proteomes" id="UP000019151">
    <property type="component" value="Chromosome"/>
</dbReference>
<organism evidence="8 9">
    <name type="scientific">Gemmatirosa kalamazoonensis</name>
    <dbReference type="NCBI Taxonomy" id="861299"/>
    <lineage>
        <taxon>Bacteria</taxon>
        <taxon>Pseudomonadati</taxon>
        <taxon>Gemmatimonadota</taxon>
        <taxon>Gemmatimonadia</taxon>
        <taxon>Gemmatimonadales</taxon>
        <taxon>Gemmatimonadaceae</taxon>
        <taxon>Gemmatirosa</taxon>
    </lineage>
</organism>
<dbReference type="PANTHER" id="PTHR33452">
    <property type="entry name" value="OXIDOREDUCTASE CATD-RELATED"/>
    <property type="match status" value="1"/>
</dbReference>
<name>W0RB92_9BACT</name>
<comment type="subcellular location">
    <subcellularLocation>
        <location evidence="1">Cell membrane</location>
        <topology evidence="1">Multi-pass membrane protein</topology>
    </subcellularLocation>
</comment>
<dbReference type="HOGENOM" id="CLU_058421_3_2_0"/>
<sequence length="155" mass="16062">MQHRTDSNRVDLALALLRVVVGAVFVIHGAQKLFVFGFGGVTGAFGQMGLPAPGIVGPLTALVEFLGGLALIAGLLTRLAGIGLAVAMLGAIAFVHLPNGFFAPKGFEYPLSLLAAVGALAIAGAGRYSIDHMIASRRFTGAESTYERDRARRAA</sequence>
<evidence type="ECO:0000256" key="6">
    <source>
        <dbReference type="ARBA" id="ARBA00023136"/>
    </source>
</evidence>
<evidence type="ECO:0000256" key="5">
    <source>
        <dbReference type="ARBA" id="ARBA00022989"/>
    </source>
</evidence>
<keyword evidence="4 7" id="KW-0812">Transmembrane</keyword>
<dbReference type="InterPro" id="IPR032808">
    <property type="entry name" value="DoxX"/>
</dbReference>
<evidence type="ECO:0000256" key="7">
    <source>
        <dbReference type="SAM" id="Phobius"/>
    </source>
</evidence>
<dbReference type="GO" id="GO:0005886">
    <property type="term" value="C:plasma membrane"/>
    <property type="evidence" value="ECO:0007669"/>
    <property type="project" value="UniProtKB-SubCell"/>
</dbReference>
<feature type="transmembrane region" description="Helical" evidence="7">
    <location>
        <begin position="12"/>
        <end position="30"/>
    </location>
</feature>
<dbReference type="InterPro" id="IPR051907">
    <property type="entry name" value="DoxX-like_oxidoreductase"/>
</dbReference>
<dbReference type="AlphaFoldDB" id="W0RB92"/>
<feature type="transmembrane region" description="Helical" evidence="7">
    <location>
        <begin position="50"/>
        <end position="72"/>
    </location>
</feature>
<feature type="transmembrane region" description="Helical" evidence="7">
    <location>
        <begin position="109"/>
        <end position="130"/>
    </location>
</feature>
<keyword evidence="9" id="KW-1185">Reference proteome</keyword>
<comment type="similarity">
    <text evidence="2">Belongs to the DoxX family.</text>
</comment>
<proteinExistence type="inferred from homology"/>
<dbReference type="Pfam" id="PF07681">
    <property type="entry name" value="DoxX"/>
    <property type="match status" value="1"/>
</dbReference>
<keyword evidence="3" id="KW-1003">Cell membrane</keyword>
<evidence type="ECO:0000313" key="8">
    <source>
        <dbReference type="EMBL" id="AHG88364.1"/>
    </source>
</evidence>
<protein>
    <submittedName>
        <fullName evidence="8">DoxX family protein</fullName>
    </submittedName>
</protein>
<dbReference type="EMBL" id="CP007128">
    <property type="protein sequence ID" value="AHG88364.1"/>
    <property type="molecule type" value="Genomic_DNA"/>
</dbReference>
<evidence type="ECO:0000256" key="1">
    <source>
        <dbReference type="ARBA" id="ARBA00004651"/>
    </source>
</evidence>
<dbReference type="eggNOG" id="COG2259">
    <property type="taxonomic scope" value="Bacteria"/>
</dbReference>
<evidence type="ECO:0000256" key="2">
    <source>
        <dbReference type="ARBA" id="ARBA00006679"/>
    </source>
</evidence>
<feature type="transmembrane region" description="Helical" evidence="7">
    <location>
        <begin position="79"/>
        <end position="97"/>
    </location>
</feature>
<dbReference type="KEGG" id="gba:J421_0827"/>
<dbReference type="PANTHER" id="PTHR33452:SF1">
    <property type="entry name" value="INNER MEMBRANE PROTEIN YPHA-RELATED"/>
    <property type="match status" value="1"/>
</dbReference>
<keyword evidence="5 7" id="KW-1133">Transmembrane helix</keyword>
<reference evidence="8 9" key="1">
    <citation type="journal article" date="2014" name="Genome Announc.">
        <title>Genome Sequence and Methylome of Soil Bacterium Gemmatirosa kalamazoonensis KBS708T, a Member of the Rarely Cultivated Gemmatimonadetes Phylum.</title>
        <authorList>
            <person name="Debruyn J.M."/>
            <person name="Radosevich M."/>
            <person name="Wommack K.E."/>
            <person name="Polson S.W."/>
            <person name="Hauser L.J."/>
            <person name="Fawaz M.N."/>
            <person name="Korlach J."/>
            <person name="Tsai Y.C."/>
        </authorList>
    </citation>
    <scope>NUCLEOTIDE SEQUENCE [LARGE SCALE GENOMIC DNA]</scope>
    <source>
        <strain evidence="8 9">KBS708</strain>
    </source>
</reference>
<evidence type="ECO:0000313" key="9">
    <source>
        <dbReference type="Proteomes" id="UP000019151"/>
    </source>
</evidence>
<dbReference type="FunCoup" id="W0RB92">
    <property type="interactions" value="56"/>
</dbReference>
<keyword evidence="6 7" id="KW-0472">Membrane</keyword>
<accession>W0RB92</accession>
<dbReference type="RefSeq" id="WP_025409904.1">
    <property type="nucleotide sequence ID" value="NZ_CP007128.1"/>
</dbReference>
<gene>
    <name evidence="8" type="ORF">J421_0827</name>
</gene>
<dbReference type="InParanoid" id="W0RB92"/>
<evidence type="ECO:0000256" key="4">
    <source>
        <dbReference type="ARBA" id="ARBA00022692"/>
    </source>
</evidence>
<evidence type="ECO:0000256" key="3">
    <source>
        <dbReference type="ARBA" id="ARBA00022475"/>
    </source>
</evidence>